<dbReference type="InterPro" id="IPR045004">
    <property type="entry name" value="ECH_dom"/>
</dbReference>
<dbReference type="Pfam" id="PF16113">
    <property type="entry name" value="ECH_2"/>
    <property type="match status" value="1"/>
</dbReference>
<dbReference type="EC" id="3.1.2.4" evidence="2"/>
<dbReference type="InterPro" id="IPR029045">
    <property type="entry name" value="ClpP/crotonase-like_dom_sf"/>
</dbReference>
<organism evidence="5 6">
    <name type="scientific">Corynebacterium kalinowskii</name>
    <dbReference type="NCBI Taxonomy" id="2675216"/>
    <lineage>
        <taxon>Bacteria</taxon>
        <taxon>Bacillati</taxon>
        <taxon>Actinomycetota</taxon>
        <taxon>Actinomycetes</taxon>
        <taxon>Mycobacteriales</taxon>
        <taxon>Corynebacteriaceae</taxon>
        <taxon>Corynebacterium</taxon>
    </lineage>
</organism>
<keyword evidence="6" id="KW-1185">Reference proteome</keyword>
<dbReference type="NCBIfam" id="NF004127">
    <property type="entry name" value="PRK05617.1"/>
    <property type="match status" value="1"/>
</dbReference>
<dbReference type="Proteomes" id="UP000427071">
    <property type="component" value="Chromosome"/>
</dbReference>
<reference evidence="6" key="1">
    <citation type="submission" date="2019-11" db="EMBL/GenBank/DDBJ databases">
        <title>Complete genome sequence of Corynebacterium kalinowskii 1959, a novel Corynebacterium species isolated from soil of a small paddock in Vilsendorf, Germany.</title>
        <authorList>
            <person name="Schaffert L."/>
            <person name="Ruwe M."/>
            <person name="Milse J."/>
            <person name="Hanuschka K."/>
            <person name="Ortseifen V."/>
            <person name="Droste J."/>
            <person name="Brandt D."/>
            <person name="Schlueter L."/>
            <person name="Kutter Y."/>
            <person name="Vinke S."/>
            <person name="Viehoefer P."/>
            <person name="Jacob L."/>
            <person name="Luebke N.-C."/>
            <person name="Schulte-Berndt E."/>
            <person name="Hain C."/>
            <person name="Linder M."/>
            <person name="Schmidt P."/>
            <person name="Wollenschlaeger L."/>
            <person name="Luttermann T."/>
            <person name="Thieme E."/>
            <person name="Hassa J."/>
            <person name="Haak M."/>
            <person name="Wittchen M."/>
            <person name="Mentz A."/>
            <person name="Persicke M."/>
            <person name="Busche T."/>
            <person name="Ruckert C."/>
        </authorList>
    </citation>
    <scope>NUCLEOTIDE SEQUENCE [LARGE SCALE GENOMIC DNA]</scope>
    <source>
        <strain evidence="6">1959</strain>
    </source>
</reference>
<dbReference type="GO" id="GO:0016829">
    <property type="term" value="F:lyase activity"/>
    <property type="evidence" value="ECO:0007669"/>
    <property type="project" value="UniProtKB-KW"/>
</dbReference>
<protein>
    <recommendedName>
        <fullName evidence="2">3-hydroxyisobutyryl-CoA hydrolase</fullName>
        <ecNumber evidence="2">3.1.2.4</ecNumber>
    </recommendedName>
</protein>
<dbReference type="Gene3D" id="3.90.226.10">
    <property type="entry name" value="2-enoyl-CoA Hydratase, Chain A, domain 1"/>
    <property type="match status" value="1"/>
</dbReference>
<gene>
    <name evidence="5" type="primary">echA2</name>
    <name evidence="5" type="ORF">CKALI_08200</name>
</gene>
<evidence type="ECO:0000259" key="4">
    <source>
        <dbReference type="Pfam" id="PF16113"/>
    </source>
</evidence>
<dbReference type="RefSeq" id="WP_156192824.1">
    <property type="nucleotide sequence ID" value="NZ_CP046452.1"/>
</dbReference>
<evidence type="ECO:0000313" key="5">
    <source>
        <dbReference type="EMBL" id="QGU02500.1"/>
    </source>
</evidence>
<evidence type="ECO:0000256" key="1">
    <source>
        <dbReference type="ARBA" id="ARBA00001709"/>
    </source>
</evidence>
<evidence type="ECO:0000256" key="2">
    <source>
        <dbReference type="ARBA" id="ARBA00011915"/>
    </source>
</evidence>
<feature type="domain" description="Enoyl-CoA hydratase/isomerase" evidence="4">
    <location>
        <begin position="15"/>
        <end position="341"/>
    </location>
</feature>
<dbReference type="GO" id="GO:0003860">
    <property type="term" value="F:3-hydroxyisobutyryl-CoA hydrolase activity"/>
    <property type="evidence" value="ECO:0007669"/>
    <property type="project" value="UniProtKB-EC"/>
</dbReference>
<dbReference type="SUPFAM" id="SSF52096">
    <property type="entry name" value="ClpP/crotonase"/>
    <property type="match status" value="1"/>
</dbReference>
<dbReference type="GO" id="GO:0006574">
    <property type="term" value="P:L-valine catabolic process"/>
    <property type="evidence" value="ECO:0007669"/>
    <property type="project" value="TreeGrafter"/>
</dbReference>
<dbReference type="KEGG" id="ckw:CKALI_08200"/>
<dbReference type="EMBL" id="CP046452">
    <property type="protein sequence ID" value="QGU02500.1"/>
    <property type="molecule type" value="Genomic_DNA"/>
</dbReference>
<evidence type="ECO:0000256" key="3">
    <source>
        <dbReference type="ARBA" id="ARBA00022801"/>
    </source>
</evidence>
<evidence type="ECO:0000313" key="6">
    <source>
        <dbReference type="Proteomes" id="UP000427071"/>
    </source>
</evidence>
<sequence length="345" mass="37651">MTAPEVLTSTRSSTGILELNRPKALNALDPEMIAIITAALEEWRDDPEIHRVVVVSNSEKGFCAGGDIKVVRERALEGDHEFGDQFLQAEYTMNAMIANYSKPYVAIIDGVVMGGGLGVSAHGSHRVISEKAFAAMPETAIGFIPDVGLSWMSTHVESAEGIPLPAVAKFVGITGYRMQPADMLYSGLATHFVPSEKIGDFTDMLIAESIDEALEKFAEEFTEESFLNQHRTVIEKCFGHDSWAEIEAALGQCEDPEFVDLVWDLLSSANPASVVATTELYTANAEIDSVEKGLNNEYAVGSVLRRQPNFPEGVRAVLVDKDRQPKFDPAKPADVDPIQYRSVLS</sequence>
<dbReference type="CDD" id="cd06558">
    <property type="entry name" value="crotonase-like"/>
    <property type="match status" value="1"/>
</dbReference>
<dbReference type="PANTHER" id="PTHR43176">
    <property type="entry name" value="3-HYDROXYISOBUTYRYL-COA HYDROLASE-RELATED"/>
    <property type="match status" value="1"/>
</dbReference>
<dbReference type="InterPro" id="IPR032259">
    <property type="entry name" value="HIBYL-CoA-H"/>
</dbReference>
<name>A0A6B8VYV0_9CORY</name>
<proteinExistence type="predicted"/>
<keyword evidence="3" id="KW-0378">Hydrolase</keyword>
<dbReference type="PANTHER" id="PTHR43176:SF3">
    <property type="entry name" value="3-HYDROXYISOBUTYRYL-COA HYDROLASE, MITOCHONDRIAL"/>
    <property type="match status" value="1"/>
</dbReference>
<keyword evidence="5" id="KW-0456">Lyase</keyword>
<comment type="catalytic activity">
    <reaction evidence="1">
        <text>3-hydroxy-2-methylpropanoyl-CoA + H2O = 3-hydroxy-2-methylpropanoate + CoA + H(+)</text>
        <dbReference type="Rhea" id="RHEA:20888"/>
        <dbReference type="ChEBI" id="CHEBI:11805"/>
        <dbReference type="ChEBI" id="CHEBI:15377"/>
        <dbReference type="ChEBI" id="CHEBI:15378"/>
        <dbReference type="ChEBI" id="CHEBI:57287"/>
        <dbReference type="ChEBI" id="CHEBI:57340"/>
        <dbReference type="EC" id="3.1.2.4"/>
    </reaction>
</comment>
<dbReference type="AlphaFoldDB" id="A0A6B8VYV0"/>
<accession>A0A6B8VYV0</accession>